<dbReference type="SUPFAM" id="SSF144091">
    <property type="entry name" value="Rhomboid-like"/>
    <property type="match status" value="1"/>
</dbReference>
<dbReference type="Proteomes" id="UP000257144">
    <property type="component" value="Unassembled WGS sequence"/>
</dbReference>
<evidence type="ECO:0000256" key="7">
    <source>
        <dbReference type="SAM" id="Phobius"/>
    </source>
</evidence>
<comment type="subcellular location">
    <subcellularLocation>
        <location evidence="1">Membrane</location>
        <topology evidence="1">Multi-pass membrane protein</topology>
    </subcellularLocation>
</comment>
<evidence type="ECO:0000256" key="1">
    <source>
        <dbReference type="ARBA" id="ARBA00004141"/>
    </source>
</evidence>
<dbReference type="AlphaFoldDB" id="A0A3D8GM97"/>
<dbReference type="OrthoDB" id="9813074at2"/>
<organism evidence="9 10">
    <name type="scientific">Neobacillus piezotolerans</name>
    <dbReference type="NCBI Taxonomy" id="2259171"/>
    <lineage>
        <taxon>Bacteria</taxon>
        <taxon>Bacillati</taxon>
        <taxon>Bacillota</taxon>
        <taxon>Bacilli</taxon>
        <taxon>Bacillales</taxon>
        <taxon>Bacillaceae</taxon>
        <taxon>Neobacillus</taxon>
    </lineage>
</organism>
<feature type="transmembrane region" description="Helical" evidence="7">
    <location>
        <begin position="346"/>
        <end position="364"/>
    </location>
</feature>
<keyword evidence="6 7" id="KW-0472">Membrane</keyword>
<reference evidence="9 10" key="1">
    <citation type="submission" date="2018-07" db="EMBL/GenBank/DDBJ databases">
        <title>Bacillus sp. YLB-04 draft genome sequence.</title>
        <authorList>
            <person name="Yu L."/>
            <person name="Tang X."/>
        </authorList>
    </citation>
    <scope>NUCLEOTIDE SEQUENCE [LARGE SCALE GENOMIC DNA]</scope>
    <source>
        <strain evidence="9 10">YLB-04</strain>
    </source>
</reference>
<keyword evidence="10" id="KW-1185">Reference proteome</keyword>
<evidence type="ECO:0000259" key="8">
    <source>
        <dbReference type="Pfam" id="PF01694"/>
    </source>
</evidence>
<evidence type="ECO:0000256" key="3">
    <source>
        <dbReference type="ARBA" id="ARBA00022692"/>
    </source>
</evidence>
<feature type="transmembrane region" description="Helical" evidence="7">
    <location>
        <begin position="321"/>
        <end position="340"/>
    </location>
</feature>
<dbReference type="EMBL" id="QNQT01000010">
    <property type="protein sequence ID" value="RDU35462.1"/>
    <property type="molecule type" value="Genomic_DNA"/>
</dbReference>
<dbReference type="InterPro" id="IPR035952">
    <property type="entry name" value="Rhomboid-like_sf"/>
</dbReference>
<name>A0A3D8GM97_9BACI</name>
<feature type="transmembrane region" description="Helical" evidence="7">
    <location>
        <begin position="234"/>
        <end position="258"/>
    </location>
</feature>
<evidence type="ECO:0000313" key="9">
    <source>
        <dbReference type="EMBL" id="RDU35462.1"/>
    </source>
</evidence>
<accession>A0A3D8GM97</accession>
<dbReference type="PANTHER" id="PTHR43731:SF14">
    <property type="entry name" value="PRESENILIN-ASSOCIATED RHOMBOID-LIKE PROTEIN, MITOCHONDRIAL"/>
    <property type="match status" value="1"/>
</dbReference>
<dbReference type="PANTHER" id="PTHR43731">
    <property type="entry name" value="RHOMBOID PROTEASE"/>
    <property type="match status" value="1"/>
</dbReference>
<comment type="caution">
    <text evidence="9">The sequence shown here is derived from an EMBL/GenBank/DDBJ whole genome shotgun (WGS) entry which is preliminary data.</text>
</comment>
<feature type="domain" description="Peptidase S54 rhomboid" evidence="8">
    <location>
        <begin position="229"/>
        <end position="361"/>
    </location>
</feature>
<keyword evidence="4" id="KW-0378">Hydrolase</keyword>
<protein>
    <submittedName>
        <fullName evidence="9">Rhomboid family intramembrane serine protease</fullName>
    </submittedName>
</protein>
<evidence type="ECO:0000256" key="2">
    <source>
        <dbReference type="ARBA" id="ARBA00009045"/>
    </source>
</evidence>
<comment type="similarity">
    <text evidence="2">Belongs to the peptidase S54 family.</text>
</comment>
<dbReference type="InterPro" id="IPR022764">
    <property type="entry name" value="Peptidase_S54_rhomboid_dom"/>
</dbReference>
<proteinExistence type="inferred from homology"/>
<dbReference type="RefSeq" id="WP_115453525.1">
    <property type="nucleotide sequence ID" value="NZ_QNQT01000010.1"/>
</dbReference>
<feature type="transmembrane region" description="Helical" evidence="7">
    <location>
        <begin position="371"/>
        <end position="392"/>
    </location>
</feature>
<dbReference type="InterPro" id="IPR019734">
    <property type="entry name" value="TPR_rpt"/>
</dbReference>
<dbReference type="GO" id="GO:0004252">
    <property type="term" value="F:serine-type endopeptidase activity"/>
    <property type="evidence" value="ECO:0007669"/>
    <property type="project" value="InterPro"/>
</dbReference>
<dbReference type="InterPro" id="IPR011990">
    <property type="entry name" value="TPR-like_helical_dom_sf"/>
</dbReference>
<keyword evidence="3 7" id="KW-0812">Transmembrane</keyword>
<dbReference type="Pfam" id="PF01694">
    <property type="entry name" value="Rhomboid"/>
    <property type="match status" value="1"/>
</dbReference>
<dbReference type="GO" id="GO:0016020">
    <property type="term" value="C:membrane"/>
    <property type="evidence" value="ECO:0007669"/>
    <property type="project" value="UniProtKB-SubCell"/>
</dbReference>
<keyword evidence="5 7" id="KW-1133">Transmembrane helix</keyword>
<dbReference type="GO" id="GO:0006508">
    <property type="term" value="P:proteolysis"/>
    <property type="evidence" value="ECO:0007669"/>
    <property type="project" value="UniProtKB-KW"/>
</dbReference>
<dbReference type="Gene3D" id="1.25.40.10">
    <property type="entry name" value="Tetratricopeptide repeat domain"/>
    <property type="match status" value="1"/>
</dbReference>
<dbReference type="InterPro" id="IPR050925">
    <property type="entry name" value="Rhomboid_protease_S54"/>
</dbReference>
<evidence type="ECO:0000313" key="10">
    <source>
        <dbReference type="Proteomes" id="UP000257144"/>
    </source>
</evidence>
<dbReference type="SMART" id="SM00028">
    <property type="entry name" value="TPR"/>
    <property type="match status" value="2"/>
</dbReference>
<feature type="transmembrane region" description="Helical" evidence="7">
    <location>
        <begin position="187"/>
        <end position="207"/>
    </location>
</feature>
<evidence type="ECO:0000256" key="4">
    <source>
        <dbReference type="ARBA" id="ARBA00022801"/>
    </source>
</evidence>
<feature type="transmembrane region" description="Helical" evidence="7">
    <location>
        <begin position="270"/>
        <end position="288"/>
    </location>
</feature>
<gene>
    <name evidence="9" type="ORF">DRW41_18120</name>
</gene>
<sequence>MNSYEDYLFWKLAESFIIQSGYRVVKLFPDEKEFWLEKKESAQAPIVRLCRSDFGWSSVMARDVERTAATGAQIRSQLRLRNLRIFNIYISEQPPVDDYHPILSEPFLYRDRFSETSVQTILFANGTFRQAMESLSLSGIVDASFMNLSNVTDLPPGDAEEARRRTLEYAVNASKREQAIFTAGKPFFTYIFMVIQVLVFLLVELYGGSTNPATLIKFGAKFNPLILEGEWWRFITPVFLHIGFLHLAMNTIGLYFVGTAVERMLGSPRFLFVYLFAGFGGSLASFLFSHEISAGASGAIFGCLGALLYFGMVYPRLFYRTMGHTVFVIIIVNLAFGFSVSMVDNAGHLGGLAAGFLGAGIVHFPKKRKTLSQIIFAAASILLAAALLQHGFKAGLGPKDEHSVILLAQEKVNKENYREAYSILSRYEKGNKVTEKTYFLLSYTEIKLQMLADAKAHLLKAIALDNNFPEAHFNLALIYLEERDLVSAKKHAEIAESLKPGQKEYQNLVEEIGKALSGVPGS</sequence>
<dbReference type="SUPFAM" id="SSF48452">
    <property type="entry name" value="TPR-like"/>
    <property type="match status" value="1"/>
</dbReference>
<keyword evidence="9" id="KW-0645">Protease</keyword>
<evidence type="ECO:0000256" key="5">
    <source>
        <dbReference type="ARBA" id="ARBA00022989"/>
    </source>
</evidence>
<feature type="transmembrane region" description="Helical" evidence="7">
    <location>
        <begin position="294"/>
        <end position="314"/>
    </location>
</feature>
<evidence type="ECO:0000256" key="6">
    <source>
        <dbReference type="ARBA" id="ARBA00023136"/>
    </source>
</evidence>
<dbReference type="Gene3D" id="1.20.1540.10">
    <property type="entry name" value="Rhomboid-like"/>
    <property type="match status" value="1"/>
</dbReference>